<organism evidence="2 3">
    <name type="scientific">Dendrothele bispora (strain CBS 962.96)</name>
    <dbReference type="NCBI Taxonomy" id="1314807"/>
    <lineage>
        <taxon>Eukaryota</taxon>
        <taxon>Fungi</taxon>
        <taxon>Dikarya</taxon>
        <taxon>Basidiomycota</taxon>
        <taxon>Agaricomycotina</taxon>
        <taxon>Agaricomycetes</taxon>
        <taxon>Agaricomycetidae</taxon>
        <taxon>Agaricales</taxon>
        <taxon>Agaricales incertae sedis</taxon>
        <taxon>Dendrothele</taxon>
    </lineage>
</organism>
<proteinExistence type="predicted"/>
<protein>
    <submittedName>
        <fullName evidence="2">Uncharacterized protein</fullName>
    </submittedName>
</protein>
<dbReference type="OrthoDB" id="2755069at2759"/>
<feature type="compositionally biased region" description="Low complexity" evidence="1">
    <location>
        <begin position="28"/>
        <end position="39"/>
    </location>
</feature>
<accession>A0A4S8KW45</accession>
<feature type="compositionally biased region" description="Acidic residues" evidence="1">
    <location>
        <begin position="128"/>
        <end position="161"/>
    </location>
</feature>
<gene>
    <name evidence="2" type="ORF">K435DRAFT_875112</name>
</gene>
<evidence type="ECO:0000313" key="2">
    <source>
        <dbReference type="EMBL" id="THU79748.1"/>
    </source>
</evidence>
<dbReference type="EMBL" id="ML179981">
    <property type="protein sequence ID" value="THU79748.1"/>
    <property type="molecule type" value="Genomic_DNA"/>
</dbReference>
<feature type="compositionally biased region" description="Basic and acidic residues" evidence="1">
    <location>
        <begin position="284"/>
        <end position="301"/>
    </location>
</feature>
<dbReference type="Proteomes" id="UP000297245">
    <property type="component" value="Unassembled WGS sequence"/>
</dbReference>
<feature type="region of interest" description="Disordered" evidence="1">
    <location>
        <begin position="284"/>
        <end position="324"/>
    </location>
</feature>
<reference evidence="2 3" key="1">
    <citation type="journal article" date="2019" name="Nat. Ecol. Evol.">
        <title>Megaphylogeny resolves global patterns of mushroom evolution.</title>
        <authorList>
            <person name="Varga T."/>
            <person name="Krizsan K."/>
            <person name="Foldi C."/>
            <person name="Dima B."/>
            <person name="Sanchez-Garcia M."/>
            <person name="Sanchez-Ramirez S."/>
            <person name="Szollosi G.J."/>
            <person name="Szarkandi J.G."/>
            <person name="Papp V."/>
            <person name="Albert L."/>
            <person name="Andreopoulos W."/>
            <person name="Angelini C."/>
            <person name="Antonin V."/>
            <person name="Barry K.W."/>
            <person name="Bougher N.L."/>
            <person name="Buchanan P."/>
            <person name="Buyck B."/>
            <person name="Bense V."/>
            <person name="Catcheside P."/>
            <person name="Chovatia M."/>
            <person name="Cooper J."/>
            <person name="Damon W."/>
            <person name="Desjardin D."/>
            <person name="Finy P."/>
            <person name="Geml J."/>
            <person name="Haridas S."/>
            <person name="Hughes K."/>
            <person name="Justo A."/>
            <person name="Karasinski D."/>
            <person name="Kautmanova I."/>
            <person name="Kiss B."/>
            <person name="Kocsube S."/>
            <person name="Kotiranta H."/>
            <person name="LaButti K.M."/>
            <person name="Lechner B.E."/>
            <person name="Liimatainen K."/>
            <person name="Lipzen A."/>
            <person name="Lukacs Z."/>
            <person name="Mihaltcheva S."/>
            <person name="Morgado L.N."/>
            <person name="Niskanen T."/>
            <person name="Noordeloos M.E."/>
            <person name="Ohm R.A."/>
            <person name="Ortiz-Santana B."/>
            <person name="Ovrebo C."/>
            <person name="Racz N."/>
            <person name="Riley R."/>
            <person name="Savchenko A."/>
            <person name="Shiryaev A."/>
            <person name="Soop K."/>
            <person name="Spirin V."/>
            <person name="Szebenyi C."/>
            <person name="Tomsovsky M."/>
            <person name="Tulloss R.E."/>
            <person name="Uehling J."/>
            <person name="Grigoriev I.V."/>
            <person name="Vagvolgyi C."/>
            <person name="Papp T."/>
            <person name="Martin F.M."/>
            <person name="Miettinen O."/>
            <person name="Hibbett D.S."/>
            <person name="Nagy L.G."/>
        </authorList>
    </citation>
    <scope>NUCLEOTIDE SEQUENCE [LARGE SCALE GENOMIC DNA]</scope>
    <source>
        <strain evidence="2 3">CBS 962.96</strain>
    </source>
</reference>
<feature type="compositionally biased region" description="Low complexity" evidence="1">
    <location>
        <begin position="68"/>
        <end position="81"/>
    </location>
</feature>
<feature type="region of interest" description="Disordered" evidence="1">
    <location>
        <begin position="1"/>
        <end position="167"/>
    </location>
</feature>
<evidence type="ECO:0000256" key="1">
    <source>
        <dbReference type="SAM" id="MobiDB-lite"/>
    </source>
</evidence>
<evidence type="ECO:0000313" key="3">
    <source>
        <dbReference type="Proteomes" id="UP000297245"/>
    </source>
</evidence>
<sequence length="324" mass="36802">MTSNSPLPKRKPGRPKGQSKGNKNTDMAAVLERLAALEAQNAAKESENAQLRAQIQQQQEHGIDQDGRNNNNQNSVSNGSRANTGGHGRRVQTQRDNGDNDDDSEETVDMRGCRTQMTTQRDNNIDDSYADDDIDVDENNADDDIDVDENNADTQSNEEDEPQARNTVAHQRMIVPTIARPKGQAGKDYSIAVAMGLANTRKKQELYRNVRRSLHDLAMNSRIRWDIPWADTRTSDRAQLFAVAEKAHPFLAKYENSWATEVLVRQYFSNKRKTAYKRGTLQRPEKYDYLQENSTRRDPTASHKRKADKVYEASKQAKRRAKRA</sequence>
<dbReference type="AlphaFoldDB" id="A0A4S8KW45"/>
<name>A0A4S8KW45_DENBC</name>
<keyword evidence="3" id="KW-1185">Reference proteome</keyword>